<comment type="similarity">
    <text evidence="1">Belongs to the arrestin family.</text>
</comment>
<dbReference type="SMART" id="SM01017">
    <property type="entry name" value="Arrestin_C"/>
    <property type="match status" value="1"/>
</dbReference>
<dbReference type="AlphaFoldDB" id="A0AA88MY78"/>
<protein>
    <recommendedName>
        <fullName evidence="3">Arrestin C-terminal-like domain-containing protein</fullName>
    </recommendedName>
</protein>
<dbReference type="InterPro" id="IPR014756">
    <property type="entry name" value="Ig_E-set"/>
</dbReference>
<dbReference type="Pfam" id="PF00339">
    <property type="entry name" value="Arrestin_N"/>
    <property type="match status" value="1"/>
</dbReference>
<keyword evidence="5" id="KW-1185">Reference proteome</keyword>
<evidence type="ECO:0000256" key="1">
    <source>
        <dbReference type="ARBA" id="ARBA00005298"/>
    </source>
</evidence>
<comment type="caution">
    <text evidence="4">The sequence shown here is derived from an EMBL/GenBank/DDBJ whole genome shotgun (WGS) entry which is preliminary data.</text>
</comment>
<dbReference type="GO" id="GO:0007399">
    <property type="term" value="P:nervous system development"/>
    <property type="evidence" value="ECO:0007669"/>
    <property type="project" value="UniProtKB-ARBA"/>
</dbReference>
<dbReference type="GO" id="GO:0005737">
    <property type="term" value="C:cytoplasm"/>
    <property type="evidence" value="ECO:0007669"/>
    <property type="project" value="TreeGrafter"/>
</dbReference>
<dbReference type="GO" id="GO:0015031">
    <property type="term" value="P:protein transport"/>
    <property type="evidence" value="ECO:0007669"/>
    <property type="project" value="TreeGrafter"/>
</dbReference>
<dbReference type="Pfam" id="PF02752">
    <property type="entry name" value="Arrestin_C"/>
    <property type="match status" value="1"/>
</dbReference>
<dbReference type="PANTHER" id="PTHR11188:SF135">
    <property type="entry name" value="ARRESTIN DOMAIN CONTAINING 3-LIKE-RELATED"/>
    <property type="match status" value="1"/>
</dbReference>
<proteinExistence type="inferred from homology"/>
<name>A0AA88MY78_TACVA</name>
<evidence type="ECO:0000313" key="5">
    <source>
        <dbReference type="Proteomes" id="UP001187315"/>
    </source>
</evidence>
<dbReference type="InterPro" id="IPR050357">
    <property type="entry name" value="Arrestin_domain-protein"/>
</dbReference>
<gene>
    <name evidence="4" type="ORF">Q7C36_010460</name>
</gene>
<dbReference type="EMBL" id="JAVHJS010000010">
    <property type="protein sequence ID" value="KAK2845606.1"/>
    <property type="molecule type" value="Genomic_DNA"/>
</dbReference>
<dbReference type="InterPro" id="IPR014752">
    <property type="entry name" value="Arrestin-like_C"/>
</dbReference>
<accession>A0AA88MY78</accession>
<organism evidence="4 5">
    <name type="scientific">Tachysurus vachellii</name>
    <name type="common">Darkbarbel catfish</name>
    <name type="synonym">Pelteobagrus vachellii</name>
    <dbReference type="NCBI Taxonomy" id="175792"/>
    <lineage>
        <taxon>Eukaryota</taxon>
        <taxon>Metazoa</taxon>
        <taxon>Chordata</taxon>
        <taxon>Craniata</taxon>
        <taxon>Vertebrata</taxon>
        <taxon>Euteleostomi</taxon>
        <taxon>Actinopterygii</taxon>
        <taxon>Neopterygii</taxon>
        <taxon>Teleostei</taxon>
        <taxon>Ostariophysi</taxon>
        <taxon>Siluriformes</taxon>
        <taxon>Bagridae</taxon>
        <taxon>Tachysurus</taxon>
    </lineage>
</organism>
<dbReference type="InterPro" id="IPR011021">
    <property type="entry name" value="Arrestin-like_N"/>
</dbReference>
<feature type="region of interest" description="Disordered" evidence="2">
    <location>
        <begin position="406"/>
        <end position="445"/>
    </location>
</feature>
<feature type="domain" description="Arrestin C-terminal-like" evidence="3">
    <location>
        <begin position="188"/>
        <end position="313"/>
    </location>
</feature>
<evidence type="ECO:0000313" key="4">
    <source>
        <dbReference type="EMBL" id="KAK2845606.1"/>
    </source>
</evidence>
<dbReference type="GO" id="GO:0005886">
    <property type="term" value="C:plasma membrane"/>
    <property type="evidence" value="ECO:0007669"/>
    <property type="project" value="TreeGrafter"/>
</dbReference>
<evidence type="ECO:0000259" key="3">
    <source>
        <dbReference type="SMART" id="SM01017"/>
    </source>
</evidence>
<dbReference type="PANTHER" id="PTHR11188">
    <property type="entry name" value="ARRESTIN DOMAIN CONTAINING PROTEIN"/>
    <property type="match status" value="1"/>
</dbReference>
<evidence type="ECO:0000256" key="2">
    <source>
        <dbReference type="SAM" id="MobiDB-lite"/>
    </source>
</evidence>
<dbReference type="Gene3D" id="2.60.40.640">
    <property type="match status" value="2"/>
</dbReference>
<reference evidence="4" key="1">
    <citation type="submission" date="2023-08" db="EMBL/GenBank/DDBJ databases">
        <title>Pelteobagrus vachellii genome.</title>
        <authorList>
            <person name="Liu H."/>
        </authorList>
    </citation>
    <scope>NUCLEOTIDE SEQUENCE</scope>
    <source>
        <strain evidence="4">PRFRI_2022a</strain>
        <tissue evidence="4">Muscle</tissue>
    </source>
</reference>
<dbReference type="SUPFAM" id="SSF81296">
    <property type="entry name" value="E set domains"/>
    <property type="match status" value="2"/>
</dbReference>
<sequence>MSGSIKTFSIQYDPINEGNTFTSGDTIHGRLILEVNKEVRIDKLYIKCKGDANVQWTESNSSNNSDDTYSAHERYFKLKHIIIWDKNKIEENGATLVTSNVEKYNNLVMPGYHTFPFSFQLPHRNSPSSFKGCHGSIAYVLQAKLSRSWKIPRIVKKEFIFVSNVYENSSHLMRPLSGSVEKKMKVFTSGSISIRATTDKKGYMPGERIKVETQIENSSSRALKLKFKLEQRQTFIAQSKQNCSIKAIFKAVEDPIPSRSKKTFTSRLKIPLNLDLTITNCKIIKVEYMLKVYLDVPYARDPEIIFPLVIIQTGQYCIPQQSHEASNTSQSRRQSLQMGSTLQPTLVPFPLVPAGAFGPAPNVYPIVYPQPANPDEPPPSYTDIFPDLNASASGFNTSLLPPPPYTTMDSSHAFQHHTPGYPTQECPRAAEYWHSPANPESYPTK</sequence>
<dbReference type="Proteomes" id="UP001187315">
    <property type="component" value="Unassembled WGS sequence"/>
</dbReference>
<dbReference type="InterPro" id="IPR011022">
    <property type="entry name" value="Arrestin_C-like"/>
</dbReference>